<feature type="signal peptide" evidence="1">
    <location>
        <begin position="1"/>
        <end position="17"/>
    </location>
</feature>
<evidence type="ECO:0000256" key="1">
    <source>
        <dbReference type="SAM" id="SignalP"/>
    </source>
</evidence>
<gene>
    <name evidence="2" type="ORF">LX32DRAFT_87718</name>
</gene>
<evidence type="ECO:0000313" key="3">
    <source>
        <dbReference type="Proteomes" id="UP001232148"/>
    </source>
</evidence>
<evidence type="ECO:0000313" key="2">
    <source>
        <dbReference type="EMBL" id="KAK2033402.1"/>
    </source>
</evidence>
<organism evidence="2 3">
    <name type="scientific">Colletotrichum zoysiae</name>
    <dbReference type="NCBI Taxonomy" id="1216348"/>
    <lineage>
        <taxon>Eukaryota</taxon>
        <taxon>Fungi</taxon>
        <taxon>Dikarya</taxon>
        <taxon>Ascomycota</taxon>
        <taxon>Pezizomycotina</taxon>
        <taxon>Sordariomycetes</taxon>
        <taxon>Hypocreomycetidae</taxon>
        <taxon>Glomerellales</taxon>
        <taxon>Glomerellaceae</taxon>
        <taxon>Colletotrichum</taxon>
        <taxon>Colletotrichum graminicola species complex</taxon>
    </lineage>
</organism>
<keyword evidence="3" id="KW-1185">Reference proteome</keyword>
<proteinExistence type="predicted"/>
<feature type="chain" id="PRO_5041989249" description="Secreted protein" evidence="1">
    <location>
        <begin position="18"/>
        <end position="123"/>
    </location>
</feature>
<keyword evidence="1" id="KW-0732">Signal</keyword>
<name>A0AAD9M6B0_9PEZI</name>
<dbReference type="EMBL" id="MU842822">
    <property type="protein sequence ID" value="KAK2033402.1"/>
    <property type="molecule type" value="Genomic_DNA"/>
</dbReference>
<accession>A0AAD9M6B0</accession>
<dbReference type="AlphaFoldDB" id="A0AAD9M6B0"/>
<comment type="caution">
    <text evidence="2">The sequence shown here is derived from an EMBL/GenBank/DDBJ whole genome shotgun (WGS) entry which is preliminary data.</text>
</comment>
<dbReference type="Proteomes" id="UP001232148">
    <property type="component" value="Unassembled WGS sequence"/>
</dbReference>
<sequence>MPFPMACWAVLLASARSDRGCPNTDQKARAYRLALMSWRTADEQASADDARSESGKRARLMISKARKLLLASRMNRVTSEVCGWEVYFLTTPTLGLSRMAELQIGIVCYEDAMLIRMILRLSQ</sequence>
<evidence type="ECO:0008006" key="4">
    <source>
        <dbReference type="Google" id="ProtNLM"/>
    </source>
</evidence>
<protein>
    <recommendedName>
        <fullName evidence="4">Secreted protein</fullName>
    </recommendedName>
</protein>
<reference evidence="2" key="1">
    <citation type="submission" date="2021-06" db="EMBL/GenBank/DDBJ databases">
        <title>Comparative genomics, transcriptomics and evolutionary studies reveal genomic signatures of adaptation to plant cell wall in hemibiotrophic fungi.</title>
        <authorList>
            <consortium name="DOE Joint Genome Institute"/>
            <person name="Baroncelli R."/>
            <person name="Diaz J.F."/>
            <person name="Benocci T."/>
            <person name="Peng M."/>
            <person name="Battaglia E."/>
            <person name="Haridas S."/>
            <person name="Andreopoulos W."/>
            <person name="Labutti K."/>
            <person name="Pangilinan J."/>
            <person name="Floch G.L."/>
            <person name="Makela M.R."/>
            <person name="Henrissat B."/>
            <person name="Grigoriev I.V."/>
            <person name="Crouch J.A."/>
            <person name="De Vries R.P."/>
            <person name="Sukno S.A."/>
            <person name="Thon M.R."/>
        </authorList>
    </citation>
    <scope>NUCLEOTIDE SEQUENCE</scope>
    <source>
        <strain evidence="2">MAFF235873</strain>
    </source>
</reference>